<evidence type="ECO:0000313" key="3">
    <source>
        <dbReference type="EMBL" id="OFE42899.1"/>
    </source>
</evidence>
<feature type="active site" description="Proton donor/acceptor" evidence="1">
    <location>
        <position position="82"/>
    </location>
</feature>
<dbReference type="EMBL" id="MKQS01000022">
    <property type="protein sequence ID" value="OFE42899.1"/>
    <property type="molecule type" value="Genomic_DNA"/>
</dbReference>
<protein>
    <submittedName>
        <fullName evidence="3">Histidine phosphatase family protein</fullName>
    </submittedName>
</protein>
<reference evidence="3 4" key="1">
    <citation type="submission" date="2016-10" db="EMBL/GenBank/DDBJ databases">
        <title>Genome of airborne Acinetobacter sp. 5-2Ac02 in the hospital environment: Species near to Acinetobacter towneri.</title>
        <authorList>
            <person name="Barbosa B."/>
            <person name="Fernandez-Garcia L."/>
            <person name="Gato E."/>
            <person name="Leao R."/>
            <person name="Albano R."/>
            <person name="Fernandez B."/>
            <person name="Fernandez-Cuenca F."/>
            <person name="Marques E."/>
            <person name="Tomas M."/>
        </authorList>
    </citation>
    <scope>NUCLEOTIDE SEQUENCE [LARGE SCALE GENOMIC DNA]</scope>
    <source>
        <strain evidence="3 4">5-2Ac02</strain>
    </source>
</reference>
<dbReference type="SUPFAM" id="SSF53254">
    <property type="entry name" value="Phosphoglycerate mutase-like"/>
    <property type="match status" value="1"/>
</dbReference>
<dbReference type="SMART" id="SM00855">
    <property type="entry name" value="PGAM"/>
    <property type="match status" value="1"/>
</dbReference>
<evidence type="ECO:0000313" key="4">
    <source>
        <dbReference type="Proteomes" id="UP000186931"/>
    </source>
</evidence>
<accession>A0A1E8DZZ4</accession>
<gene>
    <name evidence="3" type="ORF">BJN41_11720</name>
</gene>
<dbReference type="Pfam" id="PF00300">
    <property type="entry name" value="His_Phos_1"/>
    <property type="match status" value="1"/>
</dbReference>
<comment type="caution">
    <text evidence="3">The sequence shown here is derived from an EMBL/GenBank/DDBJ whole genome shotgun (WGS) entry which is preliminary data.</text>
</comment>
<organism evidence="3 4">
    <name type="scientific">Acinetobacter towneri</name>
    <dbReference type="NCBI Taxonomy" id="202956"/>
    <lineage>
        <taxon>Bacteria</taxon>
        <taxon>Pseudomonadati</taxon>
        <taxon>Pseudomonadota</taxon>
        <taxon>Gammaproteobacteria</taxon>
        <taxon>Moraxellales</taxon>
        <taxon>Moraxellaceae</taxon>
        <taxon>Acinetobacter</taxon>
    </lineage>
</organism>
<dbReference type="PANTHER" id="PTHR48100:SF1">
    <property type="entry name" value="HISTIDINE PHOSPHATASE FAMILY PROTEIN-RELATED"/>
    <property type="match status" value="1"/>
</dbReference>
<dbReference type="Proteomes" id="UP000186931">
    <property type="component" value="Unassembled WGS sequence"/>
</dbReference>
<dbReference type="GO" id="GO:0005737">
    <property type="term" value="C:cytoplasm"/>
    <property type="evidence" value="ECO:0007669"/>
    <property type="project" value="TreeGrafter"/>
</dbReference>
<dbReference type="PIRSF" id="PIRSF000709">
    <property type="entry name" value="6PFK_2-Ptase"/>
    <property type="match status" value="1"/>
</dbReference>
<dbReference type="InterPro" id="IPR029033">
    <property type="entry name" value="His_PPase_superfam"/>
</dbReference>
<dbReference type="STRING" id="202956.BJN41_11720"/>
<dbReference type="PANTHER" id="PTHR48100">
    <property type="entry name" value="BROAD-SPECIFICITY PHOSPHATASE YOR283W-RELATED"/>
    <property type="match status" value="1"/>
</dbReference>
<dbReference type="InterPro" id="IPR050275">
    <property type="entry name" value="PGM_Phosphatase"/>
</dbReference>
<sequence>MIMLDLLRHGETELGHTLRGSTDDALTLEGWQDMQRTLDTAISTGQRWDMVASSPLQRCLQVAQFVAQAQQLPLYIDAQFQEMHFGEWEAISTQALYEQYPEDLAKFWITPTQFAPPQAESLLNFQQRVLQGLSDLNQYLQQLEQQPKRVLLVTHGGVIKLLKVLAQKHPLDDILKMSAALGQLSSFQLHPNGTIAMQGQT</sequence>
<feature type="active site" description="Tele-phosphohistidine intermediate" evidence="1">
    <location>
        <position position="9"/>
    </location>
</feature>
<dbReference type="RefSeq" id="WP_070155225.1">
    <property type="nucleotide sequence ID" value="NZ_MKQS01000022.1"/>
</dbReference>
<evidence type="ECO:0000256" key="2">
    <source>
        <dbReference type="PIRSR" id="PIRSR613078-2"/>
    </source>
</evidence>
<dbReference type="AlphaFoldDB" id="A0A1E8DZZ4"/>
<dbReference type="InterPro" id="IPR013078">
    <property type="entry name" value="His_Pase_superF_clade-1"/>
</dbReference>
<dbReference type="GO" id="GO:0016791">
    <property type="term" value="F:phosphatase activity"/>
    <property type="evidence" value="ECO:0007669"/>
    <property type="project" value="TreeGrafter"/>
</dbReference>
<proteinExistence type="predicted"/>
<dbReference type="CDD" id="cd07067">
    <property type="entry name" value="HP_PGM_like"/>
    <property type="match status" value="1"/>
</dbReference>
<dbReference type="eggNOG" id="COG0406">
    <property type="taxonomic scope" value="Bacteria"/>
</dbReference>
<feature type="binding site" evidence="2">
    <location>
        <position position="58"/>
    </location>
    <ligand>
        <name>substrate</name>
    </ligand>
</feature>
<evidence type="ECO:0000256" key="1">
    <source>
        <dbReference type="PIRSR" id="PIRSR613078-1"/>
    </source>
</evidence>
<dbReference type="Gene3D" id="3.40.50.1240">
    <property type="entry name" value="Phosphoglycerate mutase-like"/>
    <property type="match status" value="1"/>
</dbReference>
<name>A0A1E8DZZ4_9GAMM</name>